<proteinExistence type="predicted"/>
<gene>
    <name evidence="1" type="ORF">CLN94_11290</name>
</gene>
<sequence>MRKEIKMANQIARFFESQPGDNAAAVAAHINDNWSPTMRAELLARTEDPELHDLVRAALPLLRGVVRA</sequence>
<reference evidence="1 2" key="1">
    <citation type="submission" date="2017-09" db="EMBL/GenBank/DDBJ databases">
        <title>A multilocus sequence analysis scheme for characterization of bacteria in the genus Thioclava.</title>
        <authorList>
            <person name="Liu Y."/>
            <person name="Shao Z."/>
        </authorList>
    </citation>
    <scope>NUCLEOTIDE SEQUENCE [LARGE SCALE GENOMIC DNA]</scope>
    <source>
        <strain evidence="1 2">CAU 1312</strain>
    </source>
</reference>
<dbReference type="Pfam" id="PF11390">
    <property type="entry name" value="FdsD"/>
    <property type="match status" value="1"/>
</dbReference>
<organism evidence="1 2">
    <name type="scientific">Pseudothioclava arenosa</name>
    <dbReference type="NCBI Taxonomy" id="1795308"/>
    <lineage>
        <taxon>Bacteria</taxon>
        <taxon>Pseudomonadati</taxon>
        <taxon>Pseudomonadota</taxon>
        <taxon>Alphaproteobacteria</taxon>
        <taxon>Rhodobacterales</taxon>
        <taxon>Paracoccaceae</taxon>
        <taxon>Pseudothioclava</taxon>
    </lineage>
</organism>
<evidence type="ECO:0000313" key="2">
    <source>
        <dbReference type="Proteomes" id="UP000243507"/>
    </source>
</evidence>
<name>A0A2A4CPA3_9RHOB</name>
<accession>A0A2A4CPA3</accession>
<dbReference type="InterPro" id="IPR021074">
    <property type="entry name" value="Formate_DH_dsu"/>
</dbReference>
<dbReference type="RefSeq" id="WP_096434052.1">
    <property type="nucleotide sequence ID" value="NZ_NTJD01000008.1"/>
</dbReference>
<dbReference type="Proteomes" id="UP000243507">
    <property type="component" value="Unassembled WGS sequence"/>
</dbReference>
<comment type="caution">
    <text evidence="1">The sequence shown here is derived from an EMBL/GenBank/DDBJ whole genome shotgun (WGS) entry which is preliminary data.</text>
</comment>
<dbReference type="OrthoDB" id="7409377at2"/>
<protein>
    <submittedName>
        <fullName evidence="1">Formate dehydrogenase</fullName>
    </submittedName>
</protein>
<dbReference type="EMBL" id="NTJD01000008">
    <property type="protein sequence ID" value="PCD76108.1"/>
    <property type="molecule type" value="Genomic_DNA"/>
</dbReference>
<keyword evidence="2" id="KW-1185">Reference proteome</keyword>
<evidence type="ECO:0000313" key="1">
    <source>
        <dbReference type="EMBL" id="PCD76108.1"/>
    </source>
</evidence>
<dbReference type="AlphaFoldDB" id="A0A2A4CPA3"/>